<dbReference type="Proteomes" id="UP001596972">
    <property type="component" value="Unassembled WGS sequence"/>
</dbReference>
<protein>
    <submittedName>
        <fullName evidence="1">Uncharacterized protein</fullName>
    </submittedName>
</protein>
<sequence length="119" mass="13622">METAEEADRQARVFWSILRDSVARVAMNAQDQIRDPDVHECFMWEAGYPVLWRSEEAGWVSPELRSRLDALDHLLDQLSDAPGAWTDEAIMLLPLWEEARRAALECLVLMPTAPWEVGT</sequence>
<organism evidence="1 2">
    <name type="scientific">Actinomadura sediminis</name>
    <dbReference type="NCBI Taxonomy" id="1038904"/>
    <lineage>
        <taxon>Bacteria</taxon>
        <taxon>Bacillati</taxon>
        <taxon>Actinomycetota</taxon>
        <taxon>Actinomycetes</taxon>
        <taxon>Streptosporangiales</taxon>
        <taxon>Thermomonosporaceae</taxon>
        <taxon>Actinomadura</taxon>
    </lineage>
</organism>
<keyword evidence="2" id="KW-1185">Reference proteome</keyword>
<reference evidence="2" key="1">
    <citation type="journal article" date="2019" name="Int. J. Syst. Evol. Microbiol.">
        <title>The Global Catalogue of Microorganisms (GCM) 10K type strain sequencing project: providing services to taxonomists for standard genome sequencing and annotation.</title>
        <authorList>
            <consortium name="The Broad Institute Genomics Platform"/>
            <consortium name="The Broad Institute Genome Sequencing Center for Infectious Disease"/>
            <person name="Wu L."/>
            <person name="Ma J."/>
        </authorList>
    </citation>
    <scope>NUCLEOTIDE SEQUENCE [LARGE SCALE GENOMIC DNA]</scope>
    <source>
        <strain evidence="2">JCM 31202</strain>
    </source>
</reference>
<comment type="caution">
    <text evidence="1">The sequence shown here is derived from an EMBL/GenBank/DDBJ whole genome shotgun (WGS) entry which is preliminary data.</text>
</comment>
<evidence type="ECO:0000313" key="1">
    <source>
        <dbReference type="EMBL" id="MFD0901804.1"/>
    </source>
</evidence>
<dbReference type="EMBL" id="JBHTJA010000026">
    <property type="protein sequence ID" value="MFD0901804.1"/>
    <property type="molecule type" value="Genomic_DNA"/>
</dbReference>
<proteinExistence type="predicted"/>
<accession>A0ABW3EN60</accession>
<name>A0ABW3EN60_9ACTN</name>
<gene>
    <name evidence="1" type="ORF">ACFQ11_15500</name>
</gene>
<evidence type="ECO:0000313" key="2">
    <source>
        <dbReference type="Proteomes" id="UP001596972"/>
    </source>
</evidence>